<dbReference type="Proteomes" id="UP000466864">
    <property type="component" value="Unassembled WGS sequence"/>
</dbReference>
<dbReference type="GO" id="GO:0008757">
    <property type="term" value="F:S-adenosylmethionine-dependent methyltransferase activity"/>
    <property type="evidence" value="ECO:0007669"/>
    <property type="project" value="InterPro"/>
</dbReference>
<keyword evidence="6" id="KW-1185">Reference proteome</keyword>
<dbReference type="InterPro" id="IPR029063">
    <property type="entry name" value="SAM-dependent_MTases_sf"/>
</dbReference>
<accession>A0A7X2P718</accession>
<evidence type="ECO:0000256" key="3">
    <source>
        <dbReference type="ARBA" id="ARBA00022691"/>
    </source>
</evidence>
<comment type="caution">
    <text evidence="5">The sequence shown here is derived from an EMBL/GenBank/DDBJ whole genome shotgun (WGS) entry which is preliminary data.</text>
</comment>
<evidence type="ECO:0000256" key="2">
    <source>
        <dbReference type="ARBA" id="ARBA00022679"/>
    </source>
</evidence>
<dbReference type="Pfam" id="PF08241">
    <property type="entry name" value="Methyltransf_11"/>
    <property type="match status" value="1"/>
</dbReference>
<name>A0A7X2P718_9FIRM</name>
<feature type="domain" description="Methyltransferase type 11" evidence="4">
    <location>
        <begin position="67"/>
        <end position="161"/>
    </location>
</feature>
<dbReference type="EMBL" id="VUMV01000002">
    <property type="protein sequence ID" value="MST81402.1"/>
    <property type="molecule type" value="Genomic_DNA"/>
</dbReference>
<evidence type="ECO:0000313" key="6">
    <source>
        <dbReference type="Proteomes" id="UP000466864"/>
    </source>
</evidence>
<evidence type="ECO:0000313" key="5">
    <source>
        <dbReference type="EMBL" id="MST81402.1"/>
    </source>
</evidence>
<keyword evidence="3" id="KW-0949">S-adenosyl-L-methionine</keyword>
<dbReference type="AlphaFoldDB" id="A0A7X2P718"/>
<dbReference type="GO" id="GO:0032259">
    <property type="term" value="P:methylation"/>
    <property type="evidence" value="ECO:0007669"/>
    <property type="project" value="UniProtKB-KW"/>
</dbReference>
<evidence type="ECO:0000259" key="4">
    <source>
        <dbReference type="Pfam" id="PF08241"/>
    </source>
</evidence>
<keyword evidence="1 5" id="KW-0489">Methyltransferase</keyword>
<proteinExistence type="predicted"/>
<gene>
    <name evidence="5" type="ORF">FYJ60_03595</name>
</gene>
<dbReference type="PANTHER" id="PTHR43464:SF19">
    <property type="entry name" value="UBIQUINONE BIOSYNTHESIS O-METHYLTRANSFERASE, MITOCHONDRIAL"/>
    <property type="match status" value="1"/>
</dbReference>
<dbReference type="PANTHER" id="PTHR43464">
    <property type="entry name" value="METHYLTRANSFERASE"/>
    <property type="match status" value="1"/>
</dbReference>
<dbReference type="Gene3D" id="3.40.50.150">
    <property type="entry name" value="Vaccinia Virus protein VP39"/>
    <property type="match status" value="1"/>
</dbReference>
<protein>
    <submittedName>
        <fullName evidence="5">Class I SAM-dependent methyltransferase</fullName>
    </submittedName>
</protein>
<evidence type="ECO:0000256" key="1">
    <source>
        <dbReference type="ARBA" id="ARBA00022603"/>
    </source>
</evidence>
<keyword evidence="2 5" id="KW-0808">Transferase</keyword>
<dbReference type="InterPro" id="IPR013216">
    <property type="entry name" value="Methyltransf_11"/>
</dbReference>
<reference evidence="5 6" key="1">
    <citation type="submission" date="2019-08" db="EMBL/GenBank/DDBJ databases">
        <title>In-depth cultivation of the pig gut microbiome towards novel bacterial diversity and tailored functional studies.</title>
        <authorList>
            <person name="Wylensek D."/>
            <person name="Hitch T.C.A."/>
            <person name="Clavel T."/>
        </authorList>
    </citation>
    <scope>NUCLEOTIDE SEQUENCE [LARGE SCALE GENOMIC DNA]</scope>
    <source>
        <strain evidence="5 6">Oil+RF-744-WCA-WT-13</strain>
    </source>
</reference>
<dbReference type="CDD" id="cd02440">
    <property type="entry name" value="AdoMet_MTases"/>
    <property type="match status" value="1"/>
</dbReference>
<sequence>MSAKENSTAGKSLHQEIESYWTNRAGGYSLVNQEELAGEVGGDWLGEIEKRIRSVFPSVPPQALSVLDIGTGPGFFSIILAGAGYSVTAADFTAAMLDEARKNAGALADNICFRQMDAQNLTFPDGTFDIVISRNLTWNLEHPENAYASWLRVLKKGGLLLNFDANWYTWIYDDKMQTARQEERRIVEENGIRNFETDPGIDEDAMDGIVRRVPLTRQNRPDWDIRTLKKLGLTDAEICVDTEIWQKVWSESEKINYAATTPMFLVEVHKKK</sequence>
<dbReference type="SUPFAM" id="SSF53335">
    <property type="entry name" value="S-adenosyl-L-methionine-dependent methyltransferases"/>
    <property type="match status" value="1"/>
</dbReference>
<organism evidence="5 6">
    <name type="scientific">Bilifractor porci</name>
    <dbReference type="NCBI Taxonomy" id="2606636"/>
    <lineage>
        <taxon>Bacteria</taxon>
        <taxon>Bacillati</taxon>
        <taxon>Bacillota</taxon>
        <taxon>Clostridia</taxon>
        <taxon>Lachnospirales</taxon>
        <taxon>Lachnospiraceae</taxon>
        <taxon>Bilifractor</taxon>
    </lineage>
</organism>